<dbReference type="Gene3D" id="3.40.50.1110">
    <property type="entry name" value="SGNH hydrolase"/>
    <property type="match status" value="1"/>
</dbReference>
<dbReference type="InterPro" id="IPR010037">
    <property type="entry name" value="FkbH_domain"/>
</dbReference>
<reference evidence="1 2" key="1">
    <citation type="submission" date="2017-08" db="EMBL/GenBank/DDBJ databases">
        <title>Infants hospitalized years apart are colonized by the same room-sourced microbial strains.</title>
        <authorList>
            <person name="Brooks B."/>
            <person name="Olm M.R."/>
            <person name="Firek B.A."/>
            <person name="Baker R."/>
            <person name="Thomas B.C."/>
            <person name="Morowitz M.J."/>
            <person name="Banfield J.F."/>
        </authorList>
    </citation>
    <scope>NUCLEOTIDE SEQUENCE [LARGE SCALE GENOMIC DNA]</scope>
    <source>
        <strain evidence="1">S2_018_000_R2_101</strain>
    </source>
</reference>
<organism evidence="1 2">
    <name type="scientific">Sphingomonas sanxanigenens</name>
    <dbReference type="NCBI Taxonomy" id="397260"/>
    <lineage>
        <taxon>Bacteria</taxon>
        <taxon>Pseudomonadati</taxon>
        <taxon>Pseudomonadota</taxon>
        <taxon>Alphaproteobacteria</taxon>
        <taxon>Sphingomonadales</taxon>
        <taxon>Sphingomonadaceae</taxon>
        <taxon>Sphingomonas</taxon>
    </lineage>
</organism>
<dbReference type="InterPro" id="IPR036514">
    <property type="entry name" value="SGNH_hydro_sf"/>
</dbReference>
<sequence length="637" mass="68901">MLSELDWLRPTPADFRDQLRTLRAELPGGGQAAVERLIALATHRLDESQLGRLATAAASIEGDPQPLSRMTLGIVGDGTLSLLGSAIAGSLLRHGFLARVVTGDYGSALQQATDPTSPLRTADLDACLIVPDYRLSLGRPAPTAEAAAREVDAAFARIEAIAQGLRPSVRGQIFVQTLPPPVEPLFGSLDRVEAGSLFAMVEALNARLVAWARSGAVILVDIARLAASVGYERWDEPRHWHASKLSFSPAMIPVYADVVARTIAAARGKAKKALVLDLDNTLWGGVIGDDGLDGIVIGQGSSGGEAHLAIQQFALDLRQRGVVLAVCSKNEDDAARLPFREHPDMLLREDHIAVFQANWTDKASNLRAIAATLNIGVDALVFLDDNPAERTQVRRELPLVGVPELPDDPALFPRMLATAGYFDAVAFSEEDRARADLYKANAERAEMLASASDVGAYLRSLDMRCIIRPFDSISRARVSQLINKSNQFNLTTRRYSEAEVAEAEADPARHGIHIRLTDRFGDNGIISVIIADRKGSDWDIDTWLMSCRVLGRRIEDAALAHLVAAARADGAKRILGRYIPSAKNRMVEGHYARLGFTLLEDLGEMGAVWALDIEDYAAPDLPMTVEDDALASKGVTV</sequence>
<dbReference type="InterPro" id="IPR023214">
    <property type="entry name" value="HAD_sf"/>
</dbReference>
<comment type="caution">
    <text evidence="1">The sequence shown here is derived from an EMBL/GenBank/DDBJ whole genome shotgun (WGS) entry which is preliminary data.</text>
</comment>
<name>A0A2W5AFD5_9SPHN</name>
<proteinExistence type="predicted"/>
<evidence type="ECO:0000313" key="2">
    <source>
        <dbReference type="Proteomes" id="UP000249066"/>
    </source>
</evidence>
<dbReference type="InterPro" id="IPR036412">
    <property type="entry name" value="HAD-like_sf"/>
</dbReference>
<evidence type="ECO:0000313" key="1">
    <source>
        <dbReference type="EMBL" id="PZO91807.1"/>
    </source>
</evidence>
<protein>
    <submittedName>
        <fullName evidence="1">Haloacid dehalogenase</fullName>
    </submittedName>
</protein>
<dbReference type="NCBIfam" id="TIGR01681">
    <property type="entry name" value="HAD-SF-IIIC"/>
    <property type="match status" value="1"/>
</dbReference>
<dbReference type="Proteomes" id="UP000249066">
    <property type="component" value="Unassembled WGS sequence"/>
</dbReference>
<gene>
    <name evidence="1" type="ORF">DI623_01790</name>
</gene>
<dbReference type="InterPro" id="IPR010033">
    <property type="entry name" value="HAD_SF_ppase_IIIC"/>
</dbReference>
<dbReference type="GO" id="GO:0016788">
    <property type="term" value="F:hydrolase activity, acting on ester bonds"/>
    <property type="evidence" value="ECO:0007669"/>
    <property type="project" value="UniProtKB-ARBA"/>
</dbReference>
<accession>A0A2W5AFD5</accession>
<dbReference type="EMBL" id="QFNN01000004">
    <property type="protein sequence ID" value="PZO91807.1"/>
    <property type="molecule type" value="Genomic_DNA"/>
</dbReference>
<dbReference type="NCBIfam" id="TIGR01686">
    <property type="entry name" value="FkbH"/>
    <property type="match status" value="1"/>
</dbReference>
<dbReference type="Gene3D" id="3.40.50.1000">
    <property type="entry name" value="HAD superfamily/HAD-like"/>
    <property type="match status" value="1"/>
</dbReference>
<dbReference type="SUPFAM" id="SSF56784">
    <property type="entry name" value="HAD-like"/>
    <property type="match status" value="1"/>
</dbReference>
<dbReference type="AlphaFoldDB" id="A0A2W5AFD5"/>